<sequence>MNGRDVATVVQNIGTILLRASTNQFTAYKTLNPVNLSLNTFDLDKAKKLEQATEQLLSKLP</sequence>
<dbReference type="AlphaFoldDB" id="A0A5B8TN56"/>
<dbReference type="EMBL" id="CP042392">
    <property type="protein sequence ID" value="QEA53939.1"/>
    <property type="molecule type" value="Genomic_DNA"/>
</dbReference>
<dbReference type="Proteomes" id="UP000321772">
    <property type="component" value="Chromosome"/>
</dbReference>
<organism evidence="1 2">
    <name type="scientific">Loigolactobacillus coryniformis</name>
    <dbReference type="NCBI Taxonomy" id="1610"/>
    <lineage>
        <taxon>Bacteria</taxon>
        <taxon>Bacillati</taxon>
        <taxon>Bacillota</taxon>
        <taxon>Bacilli</taxon>
        <taxon>Lactobacillales</taxon>
        <taxon>Lactobacillaceae</taxon>
        <taxon>Loigolactobacillus</taxon>
    </lineage>
</organism>
<reference evidence="1 2" key="1">
    <citation type="submission" date="2019-06" db="EMBL/GenBank/DDBJ databases">
        <title>Genome analyses of bacteria isolated from kimchi.</title>
        <authorList>
            <person name="Lee S."/>
            <person name="Ahn S."/>
            <person name="Roh S."/>
        </authorList>
    </citation>
    <scope>NUCLEOTIDE SEQUENCE [LARGE SCALE GENOMIC DNA]</scope>
    <source>
        <strain evidence="1 2">CBA3616</strain>
    </source>
</reference>
<evidence type="ECO:0000313" key="2">
    <source>
        <dbReference type="Proteomes" id="UP000321772"/>
    </source>
</evidence>
<name>A0A5B8TN56_9LACO</name>
<evidence type="ECO:0000313" key="1">
    <source>
        <dbReference type="EMBL" id="QEA53939.1"/>
    </source>
</evidence>
<gene>
    <name evidence="1" type="ORF">FGL77_11975</name>
</gene>
<dbReference type="RefSeq" id="WP_146990357.1">
    <property type="nucleotide sequence ID" value="NZ_CP042392.1"/>
</dbReference>
<protein>
    <submittedName>
        <fullName evidence="1">Uncharacterized protein</fullName>
    </submittedName>
</protein>
<proteinExistence type="predicted"/>
<accession>A0A5B8TN56</accession>